<dbReference type="CDD" id="cd18137">
    <property type="entry name" value="HLD_clamp_pol_III_gamma_tau"/>
    <property type="match status" value="1"/>
</dbReference>
<accession>E3IUL8</accession>
<dbReference type="Gene3D" id="1.10.8.60">
    <property type="match status" value="1"/>
</dbReference>
<feature type="region of interest" description="Disordered" evidence="12">
    <location>
        <begin position="387"/>
        <end position="513"/>
    </location>
</feature>
<dbReference type="NCBIfam" id="NF005846">
    <property type="entry name" value="PRK07764.1-6"/>
    <property type="match status" value="1"/>
</dbReference>
<evidence type="ECO:0000256" key="12">
    <source>
        <dbReference type="SAM" id="MobiDB-lite"/>
    </source>
</evidence>
<dbReference type="FunCoup" id="E3IUL8">
    <property type="interactions" value="132"/>
</dbReference>
<feature type="compositionally biased region" description="Pro residues" evidence="12">
    <location>
        <begin position="474"/>
        <end position="494"/>
    </location>
</feature>
<feature type="compositionally biased region" description="Low complexity" evidence="12">
    <location>
        <begin position="699"/>
        <end position="711"/>
    </location>
</feature>
<gene>
    <name evidence="14" type="ordered locus">FraEuI1c_6865</name>
</gene>
<evidence type="ECO:0000256" key="9">
    <source>
        <dbReference type="ARBA" id="ARBA00022840"/>
    </source>
</evidence>
<evidence type="ECO:0000256" key="6">
    <source>
        <dbReference type="ARBA" id="ARBA00022723"/>
    </source>
</evidence>
<evidence type="ECO:0000313" key="14">
    <source>
        <dbReference type="EMBL" id="ADP84834.1"/>
    </source>
</evidence>
<dbReference type="Gene3D" id="1.20.272.10">
    <property type="match status" value="1"/>
</dbReference>
<dbReference type="EMBL" id="CP002299">
    <property type="protein sequence ID" value="ADP84834.1"/>
    <property type="molecule type" value="Genomic_DNA"/>
</dbReference>
<dbReference type="GO" id="GO:0005524">
    <property type="term" value="F:ATP binding"/>
    <property type="evidence" value="ECO:0007669"/>
    <property type="project" value="UniProtKB-KW"/>
</dbReference>
<dbReference type="SMART" id="SM00382">
    <property type="entry name" value="AAA"/>
    <property type="match status" value="1"/>
</dbReference>
<feature type="compositionally biased region" description="Low complexity" evidence="12">
    <location>
        <begin position="452"/>
        <end position="472"/>
    </location>
</feature>
<dbReference type="InterPro" id="IPR027417">
    <property type="entry name" value="P-loop_NTPase"/>
</dbReference>
<reference evidence="14 15" key="1">
    <citation type="submission" date="2010-10" db="EMBL/GenBank/DDBJ databases">
        <title>Complete sequence of Frankia sp. EuI1c.</title>
        <authorList>
            <consortium name="US DOE Joint Genome Institute"/>
            <person name="Lucas S."/>
            <person name="Copeland A."/>
            <person name="Lapidus A."/>
            <person name="Cheng J.-F."/>
            <person name="Bruce D."/>
            <person name="Goodwin L."/>
            <person name="Pitluck S."/>
            <person name="Chertkov O."/>
            <person name="Detter J.C."/>
            <person name="Han C."/>
            <person name="Tapia R."/>
            <person name="Land M."/>
            <person name="Hauser L."/>
            <person name="Jeffries C."/>
            <person name="Kyrpides N."/>
            <person name="Ivanova N."/>
            <person name="Mikhailova N."/>
            <person name="Beauchemin N."/>
            <person name="Sen A."/>
            <person name="Sur S.A."/>
            <person name="Gtari M."/>
            <person name="Wall L."/>
            <person name="Tisa L."/>
            <person name="Woyke T."/>
        </authorList>
    </citation>
    <scope>NUCLEOTIDE SEQUENCE [LARGE SCALE GENOMIC DNA]</scope>
    <source>
        <strain evidence="15">DSM 45817 / CECT 9037 / EuI1c</strain>
    </source>
</reference>
<feature type="compositionally biased region" description="Gly residues" evidence="12">
    <location>
        <begin position="593"/>
        <end position="608"/>
    </location>
</feature>
<keyword evidence="9" id="KW-0067">ATP-binding</keyword>
<dbReference type="Proteomes" id="UP000002484">
    <property type="component" value="Chromosome"/>
</dbReference>
<feature type="compositionally biased region" description="Low complexity" evidence="12">
    <location>
        <begin position="393"/>
        <end position="409"/>
    </location>
</feature>
<dbReference type="GO" id="GO:0003677">
    <property type="term" value="F:DNA binding"/>
    <property type="evidence" value="ECO:0007669"/>
    <property type="project" value="InterPro"/>
</dbReference>
<evidence type="ECO:0000256" key="4">
    <source>
        <dbReference type="ARBA" id="ARBA00022695"/>
    </source>
</evidence>
<dbReference type="STRING" id="298654.FraEuI1c_6865"/>
<dbReference type="PANTHER" id="PTHR11669:SF0">
    <property type="entry name" value="PROTEIN STICHEL-LIKE 2"/>
    <property type="match status" value="1"/>
</dbReference>
<keyword evidence="4" id="KW-0548">Nucleotidyltransferase</keyword>
<comment type="similarity">
    <text evidence="1">Belongs to the DnaX/STICHEL family.</text>
</comment>
<proteinExistence type="inferred from homology"/>
<dbReference type="GO" id="GO:0003887">
    <property type="term" value="F:DNA-directed DNA polymerase activity"/>
    <property type="evidence" value="ECO:0007669"/>
    <property type="project" value="UniProtKB-KW"/>
</dbReference>
<dbReference type="FunFam" id="3.40.50.300:FF:000014">
    <property type="entry name" value="DNA polymerase III subunit gamma/tau"/>
    <property type="match status" value="1"/>
</dbReference>
<evidence type="ECO:0000256" key="11">
    <source>
        <dbReference type="ARBA" id="ARBA00049244"/>
    </source>
</evidence>
<dbReference type="RefSeq" id="WP_013427945.1">
    <property type="nucleotide sequence ID" value="NC_014666.1"/>
</dbReference>
<keyword evidence="5" id="KW-0235">DNA replication</keyword>
<feature type="region of interest" description="Disordered" evidence="12">
    <location>
        <begin position="593"/>
        <end position="668"/>
    </location>
</feature>
<keyword evidence="10" id="KW-0239">DNA-directed DNA polymerase</keyword>
<dbReference type="eggNOG" id="COG2812">
    <property type="taxonomic scope" value="Bacteria"/>
</dbReference>
<dbReference type="AlphaFoldDB" id="E3IUL8"/>
<evidence type="ECO:0000256" key="2">
    <source>
        <dbReference type="ARBA" id="ARBA00012417"/>
    </source>
</evidence>
<dbReference type="GO" id="GO:0006261">
    <property type="term" value="P:DNA-templated DNA replication"/>
    <property type="evidence" value="ECO:0007669"/>
    <property type="project" value="TreeGrafter"/>
</dbReference>
<name>E3IUL8_PSEI1</name>
<dbReference type="GO" id="GO:0009360">
    <property type="term" value="C:DNA polymerase III complex"/>
    <property type="evidence" value="ECO:0007669"/>
    <property type="project" value="InterPro"/>
</dbReference>
<dbReference type="InterPro" id="IPR003593">
    <property type="entry name" value="AAA+_ATPase"/>
</dbReference>
<dbReference type="InterPro" id="IPR008921">
    <property type="entry name" value="DNA_pol3_clamp-load_cplx_C"/>
</dbReference>
<feature type="compositionally biased region" description="Low complexity" evidence="12">
    <location>
        <begin position="424"/>
        <end position="439"/>
    </location>
</feature>
<dbReference type="CDD" id="cd00009">
    <property type="entry name" value="AAA"/>
    <property type="match status" value="1"/>
</dbReference>
<keyword evidence="8" id="KW-0862">Zinc</keyword>
<protein>
    <recommendedName>
        <fullName evidence="2">DNA-directed DNA polymerase</fullName>
        <ecNumber evidence="2">2.7.7.7</ecNumber>
    </recommendedName>
</protein>
<feature type="compositionally biased region" description="Pro residues" evidence="12">
    <location>
        <begin position="440"/>
        <end position="451"/>
    </location>
</feature>
<organism evidence="14 15">
    <name type="scientific">Pseudofrankia inefficax (strain DSM 45817 / CECT 9037 / DDB 130130 / EuI1c)</name>
    <name type="common">Frankia inefficax</name>
    <dbReference type="NCBI Taxonomy" id="298654"/>
    <lineage>
        <taxon>Bacteria</taxon>
        <taxon>Bacillati</taxon>
        <taxon>Actinomycetota</taxon>
        <taxon>Actinomycetes</taxon>
        <taxon>Frankiales</taxon>
        <taxon>Frankiaceae</taxon>
        <taxon>Pseudofrankia</taxon>
    </lineage>
</organism>
<dbReference type="HOGENOM" id="CLU_006229_3_5_11"/>
<feature type="region of interest" description="Disordered" evidence="12">
    <location>
        <begin position="783"/>
        <end position="808"/>
    </location>
</feature>
<feature type="region of interest" description="Disordered" evidence="12">
    <location>
        <begin position="694"/>
        <end position="740"/>
    </location>
</feature>
<evidence type="ECO:0000256" key="3">
    <source>
        <dbReference type="ARBA" id="ARBA00022679"/>
    </source>
</evidence>
<dbReference type="InParanoid" id="E3IUL8"/>
<keyword evidence="7" id="KW-0547">Nucleotide-binding</keyword>
<dbReference type="Pfam" id="PF12169">
    <property type="entry name" value="DNA_pol3_gamma3"/>
    <property type="match status" value="1"/>
</dbReference>
<dbReference type="NCBIfam" id="TIGR02397">
    <property type="entry name" value="dnaX_nterm"/>
    <property type="match status" value="1"/>
</dbReference>
<sequence>MSTALYNRYRPATFSQVVGQEHVTSALMQALRTGRLHHAYLFSGPRGCGKTSSARILAASLNCEKGPTPDPCGVCDQCVSIRTGSSMDVTEIDAASHGLVDDARDLRERAFFAPASARFKIFVVDEAHMVTAAAFNALLKVVEEPPSYLKFVFATTEPDKVIATIRSRTHHYAFRLVPPGVLRDHLASVAAQEGVDVDPAVLPLVVRAGAGSVRDSLSVLDQLLAGAGSDGLRYDRAVALLGMTDGVLLDETVDALAARDGATLFTVVDKVVGSGHDPRRFTADLLDRMRDLIMIKAVPDAVERGLLDAFSADQIERMKAQAGRVGPAELSRTADVLHAGLAEMRGTASPRLLLELVVARALLPAAAAGDPAALLTRLERLERGLAAGPPPAAAAARAGGPLTPAGPGAPDVPPAPARPPAPAAEPAGSPRQDTSWAQPPAAPAGPMPAPAAQPSAAQQAGGWSGGPSTSPGRPGGPPPPAPQTPPAPQAPAPQAPAAQPAVAQPAPAAAGGEGAEAATVRAVWDQVLAATRRRKQTTFALLTEYASVLDARGGELFLAFSAPRIAQMFGQGSHIDVLCEALAEQLGGGWRVTIGEPGGGRPAGGSRGGPNRPPVAPSGGGFPSASGGRPNPTPPPNSTPRPPAGFTPATPGGGLASQTSGGFDTAASLGGGAPSGLGTGGAAALGGYGSGGGPGGGPVSSASGPAVATAVRGPLGPGLDASAGSPHQAQVAPGAGHPGIGTSAYAHQAGASLAGAPSGGGIVPLGGHLGGAAPAAADLATAGVAAPSTADEPSLDDDDAPAHAGSTLSGEAAAMELLRVGLGATVMEQRGAS</sequence>
<dbReference type="Gene3D" id="3.40.50.300">
    <property type="entry name" value="P-loop containing nucleotide triphosphate hydrolases"/>
    <property type="match status" value="1"/>
</dbReference>
<dbReference type="PANTHER" id="PTHR11669">
    <property type="entry name" value="REPLICATION FACTOR C / DNA POLYMERASE III GAMMA-TAU SUBUNIT"/>
    <property type="match status" value="1"/>
</dbReference>
<feature type="compositionally biased region" description="Low complexity" evidence="12">
    <location>
        <begin position="495"/>
        <end position="513"/>
    </location>
</feature>
<dbReference type="PRINTS" id="PR01217">
    <property type="entry name" value="PRICHEXTENSN"/>
</dbReference>
<keyword evidence="6" id="KW-0479">Metal-binding</keyword>
<dbReference type="InterPro" id="IPR022754">
    <property type="entry name" value="DNA_pol_III_gamma-3"/>
</dbReference>
<dbReference type="OrthoDB" id="9810148at2"/>
<dbReference type="Pfam" id="PF13177">
    <property type="entry name" value="DNA_pol3_delta2"/>
    <property type="match status" value="1"/>
</dbReference>
<keyword evidence="3" id="KW-0808">Transferase</keyword>
<evidence type="ECO:0000256" key="10">
    <source>
        <dbReference type="ARBA" id="ARBA00022932"/>
    </source>
</evidence>
<evidence type="ECO:0000256" key="8">
    <source>
        <dbReference type="ARBA" id="ARBA00022833"/>
    </source>
</evidence>
<evidence type="ECO:0000313" key="15">
    <source>
        <dbReference type="Proteomes" id="UP000002484"/>
    </source>
</evidence>
<dbReference type="SUPFAM" id="SSF52540">
    <property type="entry name" value="P-loop containing nucleoside triphosphate hydrolases"/>
    <property type="match status" value="1"/>
</dbReference>
<dbReference type="SUPFAM" id="SSF48019">
    <property type="entry name" value="post-AAA+ oligomerization domain-like"/>
    <property type="match status" value="1"/>
</dbReference>
<dbReference type="EC" id="2.7.7.7" evidence="2"/>
<keyword evidence="15" id="KW-1185">Reference proteome</keyword>
<dbReference type="InterPro" id="IPR050238">
    <property type="entry name" value="DNA_Rep/Repair_Clamp_Loader"/>
</dbReference>
<feature type="domain" description="AAA+ ATPase" evidence="13">
    <location>
        <begin position="36"/>
        <end position="177"/>
    </location>
</feature>
<evidence type="ECO:0000256" key="5">
    <source>
        <dbReference type="ARBA" id="ARBA00022705"/>
    </source>
</evidence>
<dbReference type="InterPro" id="IPR045085">
    <property type="entry name" value="HLD_clamp_pol_III_gamma_tau"/>
</dbReference>
<feature type="compositionally biased region" description="Pro residues" evidence="12">
    <location>
        <begin position="410"/>
        <end position="423"/>
    </location>
</feature>
<feature type="compositionally biased region" description="Pro residues" evidence="12">
    <location>
        <begin position="631"/>
        <end position="645"/>
    </location>
</feature>
<evidence type="ECO:0000256" key="1">
    <source>
        <dbReference type="ARBA" id="ARBA00006360"/>
    </source>
</evidence>
<dbReference type="GO" id="GO:0046872">
    <property type="term" value="F:metal ion binding"/>
    <property type="evidence" value="ECO:0007669"/>
    <property type="project" value="UniProtKB-KW"/>
</dbReference>
<dbReference type="KEGG" id="fri:FraEuI1c_6865"/>
<dbReference type="InterPro" id="IPR012763">
    <property type="entry name" value="DNA_pol_III_sug/sutau_N"/>
</dbReference>
<evidence type="ECO:0000256" key="7">
    <source>
        <dbReference type="ARBA" id="ARBA00022741"/>
    </source>
</evidence>
<evidence type="ECO:0000259" key="13">
    <source>
        <dbReference type="SMART" id="SM00382"/>
    </source>
</evidence>
<comment type="catalytic activity">
    <reaction evidence="11">
        <text>DNA(n) + a 2'-deoxyribonucleoside 5'-triphosphate = DNA(n+1) + diphosphate</text>
        <dbReference type="Rhea" id="RHEA:22508"/>
        <dbReference type="Rhea" id="RHEA-COMP:17339"/>
        <dbReference type="Rhea" id="RHEA-COMP:17340"/>
        <dbReference type="ChEBI" id="CHEBI:33019"/>
        <dbReference type="ChEBI" id="CHEBI:61560"/>
        <dbReference type="ChEBI" id="CHEBI:173112"/>
        <dbReference type="EC" id="2.7.7.7"/>
    </reaction>
</comment>
<dbReference type="Pfam" id="PF22608">
    <property type="entry name" value="DNAX_ATPase_lid"/>
    <property type="match status" value="1"/>
</dbReference>